<organism evidence="1">
    <name type="scientific">Magallana gigas</name>
    <name type="common">Pacific oyster</name>
    <name type="synonym">Crassostrea gigas</name>
    <dbReference type="NCBI Taxonomy" id="29159"/>
    <lineage>
        <taxon>Eukaryota</taxon>
        <taxon>Metazoa</taxon>
        <taxon>Spiralia</taxon>
        <taxon>Lophotrochozoa</taxon>
        <taxon>Mollusca</taxon>
        <taxon>Bivalvia</taxon>
        <taxon>Autobranchia</taxon>
        <taxon>Pteriomorphia</taxon>
        <taxon>Ostreida</taxon>
        <taxon>Ostreoidea</taxon>
        <taxon>Ostreidae</taxon>
        <taxon>Magallana</taxon>
    </lineage>
</organism>
<dbReference type="PANTHER" id="PTHR10166:SF66">
    <property type="entry name" value="VWFA AND CACHE DOMAIN-CONTAINING PROTEIN CG16868"/>
    <property type="match status" value="1"/>
</dbReference>
<dbReference type="Gene3D" id="3.40.50.410">
    <property type="entry name" value="von Willebrand factor, type A domain"/>
    <property type="match status" value="1"/>
</dbReference>
<gene>
    <name evidence="1" type="ORF">CGI_10025570</name>
</gene>
<dbReference type="InterPro" id="IPR036465">
    <property type="entry name" value="vWFA_dom_sf"/>
</dbReference>
<dbReference type="Pfam" id="PF13519">
    <property type="entry name" value="VWA_2"/>
    <property type="match status" value="1"/>
</dbReference>
<dbReference type="InParanoid" id="K1R3D7"/>
<dbReference type="InterPro" id="IPR002035">
    <property type="entry name" value="VWF_A"/>
</dbReference>
<reference evidence="1" key="1">
    <citation type="journal article" date="2012" name="Nature">
        <title>The oyster genome reveals stress adaptation and complexity of shell formation.</title>
        <authorList>
            <person name="Zhang G."/>
            <person name="Fang X."/>
            <person name="Guo X."/>
            <person name="Li L."/>
            <person name="Luo R."/>
            <person name="Xu F."/>
            <person name="Yang P."/>
            <person name="Zhang L."/>
            <person name="Wang X."/>
            <person name="Qi H."/>
            <person name="Xiong Z."/>
            <person name="Que H."/>
            <person name="Xie Y."/>
            <person name="Holland P.W."/>
            <person name="Paps J."/>
            <person name="Zhu Y."/>
            <person name="Wu F."/>
            <person name="Chen Y."/>
            <person name="Wang J."/>
            <person name="Peng C."/>
            <person name="Meng J."/>
            <person name="Yang L."/>
            <person name="Liu J."/>
            <person name="Wen B."/>
            <person name="Zhang N."/>
            <person name="Huang Z."/>
            <person name="Zhu Q."/>
            <person name="Feng Y."/>
            <person name="Mount A."/>
            <person name="Hedgecock D."/>
            <person name="Xu Z."/>
            <person name="Liu Y."/>
            <person name="Domazet-Loso T."/>
            <person name="Du Y."/>
            <person name="Sun X."/>
            <person name="Zhang S."/>
            <person name="Liu B."/>
            <person name="Cheng P."/>
            <person name="Jiang X."/>
            <person name="Li J."/>
            <person name="Fan D."/>
            <person name="Wang W."/>
            <person name="Fu W."/>
            <person name="Wang T."/>
            <person name="Wang B."/>
            <person name="Zhang J."/>
            <person name="Peng Z."/>
            <person name="Li Y."/>
            <person name="Li N."/>
            <person name="Wang J."/>
            <person name="Chen M."/>
            <person name="He Y."/>
            <person name="Tan F."/>
            <person name="Song X."/>
            <person name="Zheng Q."/>
            <person name="Huang R."/>
            <person name="Yang H."/>
            <person name="Du X."/>
            <person name="Chen L."/>
            <person name="Yang M."/>
            <person name="Gaffney P.M."/>
            <person name="Wang S."/>
            <person name="Luo L."/>
            <person name="She Z."/>
            <person name="Ming Y."/>
            <person name="Huang W."/>
            <person name="Zhang S."/>
            <person name="Huang B."/>
            <person name="Zhang Y."/>
            <person name="Qu T."/>
            <person name="Ni P."/>
            <person name="Miao G."/>
            <person name="Wang J."/>
            <person name="Wang Q."/>
            <person name="Steinberg C.E."/>
            <person name="Wang H."/>
            <person name="Li N."/>
            <person name="Qian L."/>
            <person name="Zhang G."/>
            <person name="Li Y."/>
            <person name="Yang H."/>
            <person name="Liu X."/>
            <person name="Wang J."/>
            <person name="Yin Y."/>
            <person name="Wang J."/>
        </authorList>
    </citation>
    <scope>NUCLEOTIDE SEQUENCE [LARGE SCALE GENOMIC DNA]</scope>
    <source>
        <strain evidence="1">05x7-T-G4-1.051#20</strain>
    </source>
</reference>
<sequence length="822" mass="93272">MVCLFVVNHVVLQNAQEISGDILATELDKVADSMGYSFLQNEYNKLRYQDTRTDGKKQVREIAGKIGGRMIEVNNALKKLKEAVEEDQLSSDYVPQDCCVDREYQENIRFRTKVSEDTFCYSRPSYTDKDNLKYPSSKLLDVMKTNLDVKHLQFQYIGLKSGLYINYPATKLTDCNTYDPRFRPFYVSTTTTIPRDVVVVLETSSAMRGDKLFEAKHAVITVMETLGVEDRFGLIVFNDDAKALEECYENQLVPVTSATTKSFRDFLTSQVGEGGTDFTAALRKAFMFFKANMSAEENNRGLSSDDKELLRNMAEQTLNNNSYGYVKRGITTFFPNNEDISLREAMGTYYDYFSVPISLSPTYTQLYKDFFSNESIITGCLPIALNGAFSGVVCADILISELVAEILYLQQEEFSYGFIMDGEERTLVHPLLPDPRDVEAKEQDINNIYNFETSGDVSEVIDSMKKQIVAPGSNFSLCIVMEENNVVRNIDVPTQPSNDDFLYHRWDLNKWPGPFCRHFSRYANQGKTTVKLTPDAFIEAYSYTGVKETEVRVKQYKDYLSGAIFTNPGLKASAVKSIRITYPLEKFWTTTSSEEAPYLVWRYVMTEDGVIRSYPGIRVKDDYDHKLRPWYHQAIAQKTLNVVTAPYEELWGSGKPYTSPSSIQCGAGQCTCLCYKDLPFDECKNEYKNIECFRTSGCSWCTSDKNGNLVKGFCDLKEICPSQQCLKDECSAKCCGSECHSAEQQSDGLLYVGISCGIVAAVIIFIMVIIFILRKIRREGKDETYIDPTHDFDTTNHHQPAGLNYIASPNYVGVEQDQLQIH</sequence>
<dbReference type="GO" id="GO:0005245">
    <property type="term" value="F:voltage-gated calcium channel activity"/>
    <property type="evidence" value="ECO:0007669"/>
    <property type="project" value="TreeGrafter"/>
</dbReference>
<accession>K1R3D7</accession>
<dbReference type="Gene3D" id="3.30.450.20">
    <property type="entry name" value="PAS domain"/>
    <property type="match status" value="2"/>
</dbReference>
<protein>
    <submittedName>
        <fullName evidence="1">VWFA and cache domain-containing protein 1</fullName>
    </submittedName>
</protein>
<dbReference type="PANTHER" id="PTHR10166">
    <property type="entry name" value="VOLTAGE-DEPENDENT CALCIUM CHANNEL SUBUNIT ALPHA-2/DELTA-RELATED"/>
    <property type="match status" value="1"/>
</dbReference>
<dbReference type="InterPro" id="IPR051173">
    <property type="entry name" value="Ca_channel_alpha-2/delta"/>
</dbReference>
<dbReference type="GO" id="GO:0005891">
    <property type="term" value="C:voltage-gated calcium channel complex"/>
    <property type="evidence" value="ECO:0007669"/>
    <property type="project" value="TreeGrafter"/>
</dbReference>
<name>K1R3D7_MAGGI</name>
<dbReference type="EMBL" id="JH817090">
    <property type="protein sequence ID" value="EKC37989.1"/>
    <property type="molecule type" value="Genomic_DNA"/>
</dbReference>
<dbReference type="PROSITE" id="PS50234">
    <property type="entry name" value="VWFA"/>
    <property type="match status" value="1"/>
</dbReference>
<proteinExistence type="predicted"/>
<evidence type="ECO:0000313" key="1">
    <source>
        <dbReference type="EMBL" id="EKC37989.1"/>
    </source>
</evidence>
<dbReference type="SUPFAM" id="SSF53300">
    <property type="entry name" value="vWA-like"/>
    <property type="match status" value="1"/>
</dbReference>
<dbReference type="HOGENOM" id="CLU_005341_0_0_1"/>
<dbReference type="AlphaFoldDB" id="K1R3D7"/>